<dbReference type="Proteomes" id="UP000016534">
    <property type="component" value="Unassembled WGS sequence"/>
</dbReference>
<sequence length="120" mass="13659">MRICLVLISLLLNGCSPIWEEQPYKVYYIDDTKRLGYSLGQGAYIGRLDELINIKSNEKYISAYACPNKVCAFYYIDKVKDNKFAEHNEFVYGPYTKAQFSAITKKLGLPTINSIANNAI</sequence>
<accession>A0ABN0NLB1</accession>
<gene>
    <name evidence="1" type="ORF">PUND_02833</name>
</gene>
<name>A0ABN0NLB1_9GAMM</name>
<organism evidence="1 2">
    <name type="scientific">Pseudoalteromonas undina</name>
    <dbReference type="NCBI Taxonomy" id="43660"/>
    <lineage>
        <taxon>Bacteria</taxon>
        <taxon>Pseudomonadati</taxon>
        <taxon>Pseudomonadota</taxon>
        <taxon>Gammaproteobacteria</taxon>
        <taxon>Alteromonadales</taxon>
        <taxon>Pseudoalteromonadaceae</taxon>
        <taxon>Pseudoalteromonas</taxon>
    </lineage>
</organism>
<evidence type="ECO:0000313" key="1">
    <source>
        <dbReference type="EMBL" id="ERG62284.1"/>
    </source>
</evidence>
<keyword evidence="2" id="KW-1185">Reference proteome</keyword>
<reference evidence="1" key="2">
    <citation type="submission" date="2013-04" db="EMBL/GenBank/DDBJ databases">
        <title>Genome sequence of Pseudoalteromonas undina.</title>
        <authorList>
            <person name="Xie B.-B."/>
            <person name="Rong J.-C."/>
            <person name="Qin Q.-L."/>
            <person name="Shu Y.-L."/>
            <person name="Zhang Y.-Z."/>
        </authorList>
    </citation>
    <scope>NUCLEOTIDE SEQUENCE</scope>
    <source>
        <strain evidence="1">NCIMB 2128</strain>
    </source>
</reference>
<reference evidence="1" key="1">
    <citation type="journal article" date="2012" name="J. Bacteriol.">
        <title>Genome sequences of type strains of seven species of the marine bacterium Pseudoalteromonas.</title>
        <authorList>
            <person name="Xie B.B."/>
            <person name="Shu Y.L."/>
            <person name="Qin Q.L."/>
            <person name="Rong J.C."/>
            <person name="Zhang X.Y."/>
            <person name="Chen X.L."/>
            <person name="Shi M."/>
            <person name="He H.L."/>
            <person name="Zhou B.C."/>
            <person name="Zhang Y.Z."/>
        </authorList>
    </citation>
    <scope>NUCLEOTIDE SEQUENCE [LARGE SCALE GENOMIC DNA]</scope>
    <source>
        <strain evidence="1">NCIMB 2128</strain>
    </source>
</reference>
<evidence type="ECO:0000313" key="2">
    <source>
        <dbReference type="Proteomes" id="UP000016534"/>
    </source>
</evidence>
<protein>
    <recommendedName>
        <fullName evidence="3">Lipoprotein</fullName>
    </recommendedName>
</protein>
<evidence type="ECO:0008006" key="3">
    <source>
        <dbReference type="Google" id="ProtNLM"/>
    </source>
</evidence>
<comment type="caution">
    <text evidence="1">The sequence shown here is derived from an EMBL/GenBank/DDBJ whole genome shotgun (WGS) entry which is preliminary data.</text>
</comment>
<dbReference type="EMBL" id="AHCF02000007">
    <property type="protein sequence ID" value="ERG62284.1"/>
    <property type="molecule type" value="Genomic_DNA"/>
</dbReference>
<proteinExistence type="predicted"/>